<protein>
    <submittedName>
        <fullName evidence="2">Uncharacterized protein</fullName>
    </submittedName>
</protein>
<feature type="transmembrane region" description="Helical" evidence="1">
    <location>
        <begin position="21"/>
        <end position="44"/>
    </location>
</feature>
<dbReference type="RefSeq" id="WP_055223139.1">
    <property type="nucleotide sequence ID" value="NZ_BLYL01000004.1"/>
</dbReference>
<feature type="transmembrane region" description="Helical" evidence="1">
    <location>
        <begin position="56"/>
        <end position="79"/>
    </location>
</feature>
<sequence length="86" mass="9167">MKWVCTKINELSHRTGIGNMKLFITVSMVVCGLAGCAAALLLHMLPVLGDVSFAKLMFICGGYGMFLVGMLGSAVYLLINEPLGSK</sequence>
<keyword evidence="1" id="KW-0472">Membrane</keyword>
<proteinExistence type="predicted"/>
<evidence type="ECO:0000313" key="2">
    <source>
        <dbReference type="EMBL" id="GFO93949.1"/>
    </source>
</evidence>
<keyword evidence="1" id="KW-1133">Transmembrane helix</keyword>
<name>A0AAI9NY82_9FIRM</name>
<organism evidence="2 3">
    <name type="scientific">Coprococcus eutactus</name>
    <dbReference type="NCBI Taxonomy" id="33043"/>
    <lineage>
        <taxon>Bacteria</taxon>
        <taxon>Bacillati</taxon>
        <taxon>Bacillota</taxon>
        <taxon>Clostridia</taxon>
        <taxon>Lachnospirales</taxon>
        <taxon>Lachnospiraceae</taxon>
        <taxon>Coprococcus</taxon>
    </lineage>
</organism>
<evidence type="ECO:0000313" key="3">
    <source>
        <dbReference type="Proteomes" id="UP000660047"/>
    </source>
</evidence>
<comment type="caution">
    <text evidence="2">The sequence shown here is derived from an EMBL/GenBank/DDBJ whole genome shotgun (WGS) entry which is preliminary data.</text>
</comment>
<gene>
    <name evidence="2" type="ORF">COEU31_09950</name>
</gene>
<reference evidence="2" key="1">
    <citation type="submission" date="2020-06" db="EMBL/GenBank/DDBJ databases">
        <title>Characterization of fructooligosaccharide metabolism and fructooligosaccharide-degrading enzymes in human commensal butyrate producers.</title>
        <authorList>
            <person name="Tanno H."/>
            <person name="Fujii T."/>
            <person name="Hirano K."/>
            <person name="Maeno S."/>
            <person name="Tonozuka T."/>
            <person name="Sakamoto M."/>
            <person name="Ohkuma M."/>
            <person name="Tochio T."/>
            <person name="Endo A."/>
        </authorList>
    </citation>
    <scope>NUCLEOTIDE SEQUENCE</scope>
    <source>
        <strain evidence="2">JCM 31265</strain>
    </source>
</reference>
<dbReference type="Proteomes" id="UP000660047">
    <property type="component" value="Unassembled WGS sequence"/>
</dbReference>
<accession>A0AAI9NY82</accession>
<dbReference type="AlphaFoldDB" id="A0AAI9NY82"/>
<keyword evidence="1" id="KW-0812">Transmembrane</keyword>
<evidence type="ECO:0000256" key="1">
    <source>
        <dbReference type="SAM" id="Phobius"/>
    </source>
</evidence>
<dbReference type="EMBL" id="BLYL01000004">
    <property type="protein sequence ID" value="GFO93949.1"/>
    <property type="molecule type" value="Genomic_DNA"/>
</dbReference>